<accession>A0A4P6KF97</accession>
<gene>
    <name evidence="1" type="ORF">EVS81_07195</name>
</gene>
<dbReference type="OrthoDB" id="4459130at2"/>
<organism evidence="1 2">
    <name type="scientific">Leucobacter triazinivorans</name>
    <dbReference type="NCBI Taxonomy" id="1784719"/>
    <lineage>
        <taxon>Bacteria</taxon>
        <taxon>Bacillati</taxon>
        <taxon>Actinomycetota</taxon>
        <taxon>Actinomycetes</taxon>
        <taxon>Micrococcales</taxon>
        <taxon>Microbacteriaceae</taxon>
        <taxon>Leucobacter</taxon>
    </lineage>
</organism>
<sequence>MSGVFISWTRANGRTAELARELDLQPCFTYAPSRFGLLGRYVKQFLSTRALMRRLAPRRVMLMLPPAPALLALPRPRSGESRLVADLHTGFFLDPKWRWASRFALGMLRRRGAVAAVTNDALRATCERAGVEAVVLHDLIVERDPAPSHGYVICPLSYANDEPLTELLEAARLTPEVRWVLTGAPPQALRQRAPANISFTGFVEADEFDRLVRESTGVIALTTRPHTMQRAGYEAFNAGVPQLTSDFPELRAFYGDSACYTSAAPDAIAQGARELLARHGELARRLLELRPQRVSEQAAALEQLRRALDPSHSASPLPAQREA</sequence>
<dbReference type="SUPFAM" id="SSF53756">
    <property type="entry name" value="UDP-Glycosyltransferase/glycogen phosphorylase"/>
    <property type="match status" value="1"/>
</dbReference>
<protein>
    <submittedName>
        <fullName evidence="1">Glycosyltransferase</fullName>
    </submittedName>
</protein>
<dbReference type="Pfam" id="PF13692">
    <property type="entry name" value="Glyco_trans_1_4"/>
    <property type="match status" value="1"/>
</dbReference>
<evidence type="ECO:0000313" key="1">
    <source>
        <dbReference type="EMBL" id="QBE48641.1"/>
    </source>
</evidence>
<reference evidence="1 2" key="1">
    <citation type="submission" date="2019-02" db="EMBL/GenBank/DDBJ databases">
        <authorList>
            <person name="Sun L."/>
            <person name="Pan D."/>
            <person name="Wu X."/>
        </authorList>
    </citation>
    <scope>NUCLEOTIDE SEQUENCE [LARGE SCALE GENOMIC DNA]</scope>
    <source>
        <strain evidence="1 2">JW-1</strain>
    </source>
</reference>
<dbReference type="Gene3D" id="3.40.50.2000">
    <property type="entry name" value="Glycogen Phosphorylase B"/>
    <property type="match status" value="1"/>
</dbReference>
<evidence type="ECO:0000313" key="2">
    <source>
        <dbReference type="Proteomes" id="UP000289260"/>
    </source>
</evidence>
<name>A0A4P6KF97_9MICO</name>
<keyword evidence="1" id="KW-0808">Transferase</keyword>
<proteinExistence type="predicted"/>
<dbReference type="KEGG" id="ltr:EVS81_07195"/>
<dbReference type="EMBL" id="CP035806">
    <property type="protein sequence ID" value="QBE48641.1"/>
    <property type="molecule type" value="Genomic_DNA"/>
</dbReference>
<dbReference type="Proteomes" id="UP000289260">
    <property type="component" value="Chromosome"/>
</dbReference>
<keyword evidence="2" id="KW-1185">Reference proteome</keyword>
<dbReference type="RefSeq" id="WP_130109776.1">
    <property type="nucleotide sequence ID" value="NZ_CP035806.1"/>
</dbReference>
<dbReference type="AlphaFoldDB" id="A0A4P6KF97"/>
<dbReference type="GO" id="GO:0016740">
    <property type="term" value="F:transferase activity"/>
    <property type="evidence" value="ECO:0007669"/>
    <property type="project" value="UniProtKB-KW"/>
</dbReference>